<evidence type="ECO:0000256" key="1">
    <source>
        <dbReference type="ARBA" id="ARBA00001946"/>
    </source>
</evidence>
<dbReference type="OrthoDB" id="9775391at2"/>
<evidence type="ECO:0000256" key="3">
    <source>
        <dbReference type="ARBA" id="ARBA00022842"/>
    </source>
</evidence>
<accession>A0A1G9SLV3</accession>
<proteinExistence type="predicted"/>
<dbReference type="GO" id="GO:0016836">
    <property type="term" value="F:hydro-lyase activity"/>
    <property type="evidence" value="ECO:0007669"/>
    <property type="project" value="TreeGrafter"/>
</dbReference>
<dbReference type="GO" id="GO:0016052">
    <property type="term" value="P:carbohydrate catabolic process"/>
    <property type="evidence" value="ECO:0007669"/>
    <property type="project" value="TreeGrafter"/>
</dbReference>
<keyword evidence="3" id="KW-0460">Magnesium</keyword>
<dbReference type="InterPro" id="IPR029017">
    <property type="entry name" value="Enolase-like_N"/>
</dbReference>
<dbReference type="STRING" id="146817.SAMN04488502_10456"/>
<comment type="cofactor">
    <cofactor evidence="1">
        <name>Mg(2+)</name>
        <dbReference type="ChEBI" id="CHEBI:18420"/>
    </cofactor>
</comment>
<dbReference type="Gene3D" id="3.20.20.120">
    <property type="entry name" value="Enolase-like C-terminal domain"/>
    <property type="match status" value="1"/>
</dbReference>
<dbReference type="InterPro" id="IPR013341">
    <property type="entry name" value="Mandelate_racemase_N_dom"/>
</dbReference>
<dbReference type="SFLD" id="SFLDS00001">
    <property type="entry name" value="Enolase"/>
    <property type="match status" value="1"/>
</dbReference>
<dbReference type="AlphaFoldDB" id="A0A1G9SLV3"/>
<evidence type="ECO:0000259" key="4">
    <source>
        <dbReference type="SMART" id="SM00922"/>
    </source>
</evidence>
<gene>
    <name evidence="5" type="ORF">SAMN04488502_10456</name>
</gene>
<dbReference type="SMART" id="SM00922">
    <property type="entry name" value="MR_MLE"/>
    <property type="match status" value="1"/>
</dbReference>
<dbReference type="InterPro" id="IPR036849">
    <property type="entry name" value="Enolase-like_C_sf"/>
</dbReference>
<dbReference type="InterPro" id="IPR029065">
    <property type="entry name" value="Enolase_C-like"/>
</dbReference>
<dbReference type="RefSeq" id="WP_092072086.1">
    <property type="nucleotide sequence ID" value="NZ_FNHB01000004.1"/>
</dbReference>
<feature type="domain" description="Mandelate racemase/muconate lactonizing enzyme C-terminal" evidence="4">
    <location>
        <begin position="139"/>
        <end position="249"/>
    </location>
</feature>
<dbReference type="GO" id="GO:0000287">
    <property type="term" value="F:magnesium ion binding"/>
    <property type="evidence" value="ECO:0007669"/>
    <property type="project" value="TreeGrafter"/>
</dbReference>
<dbReference type="InterPro" id="IPR013342">
    <property type="entry name" value="Mandelate_racemase_C"/>
</dbReference>
<keyword evidence="6" id="KW-1185">Reference proteome</keyword>
<keyword evidence="2" id="KW-0479">Metal-binding</keyword>
<name>A0A1G9SLV3_9FIRM</name>
<evidence type="ECO:0000313" key="5">
    <source>
        <dbReference type="EMBL" id="SDM36456.1"/>
    </source>
</evidence>
<organism evidence="5 6">
    <name type="scientific">Dendrosporobacter quercicolus</name>
    <dbReference type="NCBI Taxonomy" id="146817"/>
    <lineage>
        <taxon>Bacteria</taxon>
        <taxon>Bacillati</taxon>
        <taxon>Bacillota</taxon>
        <taxon>Negativicutes</taxon>
        <taxon>Selenomonadales</taxon>
        <taxon>Sporomusaceae</taxon>
        <taxon>Dendrosporobacter</taxon>
    </lineage>
</organism>
<reference evidence="5 6" key="1">
    <citation type="submission" date="2016-10" db="EMBL/GenBank/DDBJ databases">
        <authorList>
            <person name="de Groot N.N."/>
        </authorList>
    </citation>
    <scope>NUCLEOTIDE SEQUENCE [LARGE SCALE GENOMIC DNA]</scope>
    <source>
        <strain evidence="5 6">DSM 1736</strain>
    </source>
</reference>
<dbReference type="PANTHER" id="PTHR13794:SF58">
    <property type="entry name" value="MITOCHONDRIAL ENOLASE SUPERFAMILY MEMBER 1"/>
    <property type="match status" value="1"/>
</dbReference>
<evidence type="ECO:0000256" key="2">
    <source>
        <dbReference type="ARBA" id="ARBA00022723"/>
    </source>
</evidence>
<dbReference type="SUPFAM" id="SSF54826">
    <property type="entry name" value="Enolase N-terminal domain-like"/>
    <property type="match status" value="1"/>
</dbReference>
<dbReference type="CDD" id="cd03316">
    <property type="entry name" value="MR_like"/>
    <property type="match status" value="1"/>
</dbReference>
<dbReference type="Pfam" id="PF13378">
    <property type="entry name" value="MR_MLE_C"/>
    <property type="match status" value="1"/>
</dbReference>
<dbReference type="Proteomes" id="UP000214880">
    <property type="component" value="Unassembled WGS sequence"/>
</dbReference>
<dbReference type="PANTHER" id="PTHR13794">
    <property type="entry name" value="ENOLASE SUPERFAMILY, MANDELATE RACEMASE"/>
    <property type="match status" value="1"/>
</dbReference>
<dbReference type="Gene3D" id="3.30.390.10">
    <property type="entry name" value="Enolase-like, N-terminal domain"/>
    <property type="match status" value="1"/>
</dbReference>
<dbReference type="Pfam" id="PF02746">
    <property type="entry name" value="MR_MLE_N"/>
    <property type="match status" value="1"/>
</dbReference>
<sequence>MKVANLTYEAVRIPHQRPIYPSWFPEKEEKDQCILLIGIHTDEGISGYASMEAPFGILPILVATMEYAKEFVIGEDPFAIEKIIWKLRNVARISTRPWVIENALLDVMGKACNQPVYKILGAMRDRVKLYASWAEKRPDEQRKEDAKRLVEQGFKAVKVRFCSATMKEDIAQVEAVRAAVGGQLEIMVDANQGTAVERQQKGFPELWSYERAKQTARELENLNCTWLEEPLYRYNFEGLAKLSSEVSIPIAGGEINRGIAEFKWLLEQHCFRIIQPNCTMSEGITQIRKIAAMAEAQGVTCNPHAWIPGIGLLQSLHLAASICNCDYLEYPYDPPALLPGSFQGILVNELTVEADGYLTLPAAPGFGYTLDEEKIHKYSILKG</sequence>
<evidence type="ECO:0000313" key="6">
    <source>
        <dbReference type="Proteomes" id="UP000214880"/>
    </source>
</evidence>
<dbReference type="EMBL" id="FNHB01000004">
    <property type="protein sequence ID" value="SDM36456.1"/>
    <property type="molecule type" value="Genomic_DNA"/>
</dbReference>
<protein>
    <submittedName>
        <fullName evidence="5">L-alanine-DL-glutamate epimerase</fullName>
    </submittedName>
</protein>
<dbReference type="SUPFAM" id="SSF51604">
    <property type="entry name" value="Enolase C-terminal domain-like"/>
    <property type="match status" value="1"/>
</dbReference>
<dbReference type="InterPro" id="IPR046945">
    <property type="entry name" value="RHMD-like"/>
</dbReference>